<dbReference type="SUPFAM" id="SSF82895">
    <property type="entry name" value="TSP-1 type 1 repeat"/>
    <property type="match status" value="8"/>
</dbReference>
<keyword evidence="5 10" id="KW-1133">Transmembrane helix</keyword>
<evidence type="ECO:0000256" key="2">
    <source>
        <dbReference type="ARBA" id="ARBA00022692"/>
    </source>
</evidence>
<evidence type="ECO:0000256" key="6">
    <source>
        <dbReference type="ARBA" id="ARBA00023136"/>
    </source>
</evidence>
<dbReference type="PANTHER" id="PTHR11311:SF30">
    <property type="entry name" value="SPONDIN-LIKE TSP1 DOMAIN-CONTAINING PROTEIN"/>
    <property type="match status" value="1"/>
</dbReference>
<proteinExistence type="predicted"/>
<feature type="domain" description="Spondin-like TSP1" evidence="12">
    <location>
        <begin position="736"/>
        <end position="791"/>
    </location>
</feature>
<dbReference type="PANTHER" id="PTHR11311">
    <property type="entry name" value="SPONDIN"/>
    <property type="match status" value="1"/>
</dbReference>
<dbReference type="FunFam" id="2.20.100.10:FF:000017">
    <property type="entry name" value="Thrombospondin type 1 domain containing 7A"/>
    <property type="match status" value="1"/>
</dbReference>
<feature type="signal peptide" evidence="11">
    <location>
        <begin position="1"/>
        <end position="28"/>
    </location>
</feature>
<sequence length="1677" mass="187293">MQYQRVLVLRRTQCLCLLVVVALQTARGNQPSTDPPRDLSKYYWKTGPWGDCMGNSCGSGGVQTRTVWCEHAENWATSASDCNHLIQPLKQRSCFRVCKGHRHMFQWRTNEWGECRARDSDLKSALRNAVECTSLGIQERNITCIQRTTSSVMPDGICEQFFPKPQVEQSCEVPCPQDCVVSEFSDWSKCSTTCGEGTQTRVRNVLLPNLHGGRHCPELMMMRVCTNIPPCREQRRHTYYIKVGPWTECREDSKQSKSSRSSKDSEDKSDLRVTASYKDVTKSEDKEDKEDVLDRPGVGYRVRQVRCMREDGQQVSLSYCYQGDVVDLPPTYESCVMPQDCQVSDWSPWEPCTLTCVSAGGRRTAGVRRRTRRVSVLPSGEGKLCPHLEEKEGCGHDEDLPVCPRYKWIGGAWGKCRVDQVMTRQEWKMVNRSGCGGGVQHRRVFCVQAGDTEKTPVPTSLCGGPVPPSAQICTVPCPEPCLVSHWSSWTSCTPLSCNGTTGSRGYMTRTRSVLNSDPEKAESCPPLSENLPCEVQSCYHWHVGEPSRCLIVDTTQSCGAGKMYRTIFCENIDGDDVDDEYCQVLAPRPKNELDCHVACPNDCVPGQWGPWSTCSKPCGSAGGRQTRTRNIIAHPGEDGKPCPPKPDLTESRPCNEWGCTKYSWMMGEWRDCKLQRGITYSPPNITGEGKICGFGVKSRKVWCMKEGGQQVADKRCPENMRPDDRMDCTVDCDRDCLVTAFSRWTQCPDNCGSEVTHQTRHRYVLQHPTPGGKDCPDTLRERRLCENMQQCGAYKWKTYRWGDCHLPPHPGNENNRQQCGRGIQTRALSCKDEKGESSAVWQCLKFAGPMPETARNCTLACGEDCSVSEWSKWSRCGEDCKGQTERKRKLTGRSRKQPECQDESKYPLTEQEPCPCQKSADYTPFPVGNWSDCILPDPEAGGPLNFRARLKRKWKGDCGDGVRYRAVQCFDHRGRLVSPYLCSKSGYIQESCTEVCPSDCRLSNWSPWTPCSQSCGTGKTERQRWLRQKPFNLGRRCPLLDSSNMVTEWRPCSRGCGEYQWETESWSSCSLYSLGSQSNCGDGVQTRKVKCVQVSRSWSQVVDVSMCDEKTMPLGAKLCTLPCPGECVVGEWTSWTKCPEYCVPGHARERMRLVERPAEDGYGACPNRTEEEACQENRNCFRYHLNVSEWSPCQLPASAVCGPGVKTLLVQCYRGDGKLVDKDLCIQHGAVGPTVTEEPCEVKCPLDCQLSPWSVWSACTTSCGADGMQFREREILTESSGQGRPCPPPDNLHQQRPCVAKPCFSWAYGPWSQCLLDGAECGHGKRVRDISCVQEDGTVVEDDLCVWKDGPNSDILTTAVILRERPCVVPCPGDCWVTEWSSWSSCHQSCVNGQPQGGSGIETRSRAILAQPSSGGNSCPSDVYETRKCTDGSCYLFEWKVSRWLGDERKVWCQRSDGVNVTGGCTDLSRPATRRLCIPECNQPHSFCKQGGICGCEEGYVEVLSTDGLLDYCAKVVIESNGRITLAPTKRVNSDVEDSPNRRSGFSFVNENGELHTWVYGAIAATSALIIVLVIVIGIACVRMKRRSQRENPHISAMNGSVKSGYSYKPSSRSSRSSRSSTSSSGSFKPIANAKKPNGNHRKANGKVVIKDHHVHFSPSTVPKKSYIERYNADMDT</sequence>
<dbReference type="FunFam" id="2.20.100.10:FF:000019">
    <property type="entry name" value="Thrombospondin type 1 domain containing 7A"/>
    <property type="match status" value="3"/>
</dbReference>
<dbReference type="InterPro" id="IPR056991">
    <property type="entry name" value="TSP1_TSH7A-B_C"/>
</dbReference>
<comment type="subcellular location">
    <subcellularLocation>
        <location evidence="1">Membrane</location>
        <topology evidence="1">Single-pass type I membrane protein</topology>
    </subcellularLocation>
</comment>
<evidence type="ECO:0000256" key="7">
    <source>
        <dbReference type="ARBA" id="ARBA00023157"/>
    </source>
</evidence>
<evidence type="ECO:0000256" key="4">
    <source>
        <dbReference type="ARBA" id="ARBA00022737"/>
    </source>
</evidence>
<dbReference type="InterPro" id="IPR051418">
    <property type="entry name" value="Spondin/Thrombospondin_T1"/>
</dbReference>
<feature type="domain" description="Spondin-like TSP1" evidence="12">
    <location>
        <begin position="1375"/>
        <end position="1434"/>
    </location>
</feature>
<feature type="domain" description="Thrombospondin type-1" evidence="13">
    <location>
        <begin position="1479"/>
        <end position="1517"/>
    </location>
</feature>
<keyword evidence="14" id="KW-1185">Reference proteome</keyword>
<keyword evidence="2 10" id="KW-0812">Transmembrane</keyword>
<dbReference type="GO" id="GO:0030036">
    <property type="term" value="P:actin cytoskeleton organization"/>
    <property type="evidence" value="ECO:0000318"/>
    <property type="project" value="GO_Central"/>
</dbReference>
<dbReference type="RefSeq" id="XP_035700300.1">
    <property type="nucleotide sequence ID" value="XM_035844407.1"/>
</dbReference>
<reference evidence="15" key="2">
    <citation type="submission" date="2025-08" db="UniProtKB">
        <authorList>
            <consortium name="RefSeq"/>
        </authorList>
    </citation>
    <scope>IDENTIFICATION</scope>
    <source>
        <strain evidence="15">S238N-H82</strain>
        <tissue evidence="15">Testes</tissue>
    </source>
</reference>
<dbReference type="FunFam" id="2.20.100.10:FF:000018">
    <property type="entry name" value="Thrombospondin type 1 domain containing 7A"/>
    <property type="match status" value="1"/>
</dbReference>
<evidence type="ECO:0000256" key="3">
    <source>
        <dbReference type="ARBA" id="ARBA00022729"/>
    </source>
</evidence>
<dbReference type="GeneID" id="118432787"/>
<reference evidence="14" key="1">
    <citation type="journal article" date="2020" name="Nat. Ecol. Evol.">
        <title>Deeply conserved synteny resolves early events in vertebrate evolution.</title>
        <authorList>
            <person name="Simakov O."/>
            <person name="Marletaz F."/>
            <person name="Yue J.X."/>
            <person name="O'Connell B."/>
            <person name="Jenkins J."/>
            <person name="Brandt A."/>
            <person name="Calef R."/>
            <person name="Tung C.H."/>
            <person name="Huang T.K."/>
            <person name="Schmutz J."/>
            <person name="Satoh N."/>
            <person name="Yu J.K."/>
            <person name="Putnam N.H."/>
            <person name="Green R.E."/>
            <person name="Rokhsar D.S."/>
        </authorList>
    </citation>
    <scope>NUCLEOTIDE SEQUENCE [LARGE SCALE GENOMIC DNA]</scope>
    <source>
        <strain evidence="14">S238N-H82</strain>
    </source>
</reference>
<gene>
    <name evidence="15" type="primary">LOC118432787</name>
</gene>
<name>A0A9J7MGI3_BRAFL</name>
<evidence type="ECO:0000256" key="9">
    <source>
        <dbReference type="SAM" id="MobiDB-lite"/>
    </source>
</evidence>
<dbReference type="FunFam" id="2.20.100.10:FF:000031">
    <property type="entry name" value="Thrombospondin type 1 domain containing 7A"/>
    <property type="match status" value="1"/>
</dbReference>
<feature type="domain" description="Spondin-like TSP1" evidence="12">
    <location>
        <begin position="1000"/>
        <end position="1041"/>
    </location>
</feature>
<dbReference type="InterPro" id="IPR036383">
    <property type="entry name" value="TSP1_rpt_sf"/>
</dbReference>
<dbReference type="SMART" id="SM00209">
    <property type="entry name" value="TSP1"/>
    <property type="match status" value="16"/>
</dbReference>
<evidence type="ECO:0000313" key="15">
    <source>
        <dbReference type="RefSeq" id="XP_035700300.1"/>
    </source>
</evidence>
<feature type="domain" description="Spondin-like TSP1" evidence="12">
    <location>
        <begin position="179"/>
        <end position="229"/>
    </location>
</feature>
<keyword evidence="6 10" id="KW-0472">Membrane</keyword>
<dbReference type="InterPro" id="IPR044004">
    <property type="entry name" value="TSP1_spondin_dom"/>
</dbReference>
<feature type="domain" description="Spondin-like TSP1" evidence="12">
    <location>
        <begin position="341"/>
        <end position="396"/>
    </location>
</feature>
<dbReference type="FunFam" id="2.20.100.10:FF:000014">
    <property type="entry name" value="Thrombospondin type 1 domain containing 7A"/>
    <property type="match status" value="1"/>
</dbReference>
<keyword evidence="4" id="KW-0677">Repeat</keyword>
<evidence type="ECO:0000256" key="10">
    <source>
        <dbReference type="SAM" id="Phobius"/>
    </source>
</evidence>
<keyword evidence="8" id="KW-0325">Glycoprotein</keyword>
<feature type="domain" description="Spondin-like TSP1" evidence="12">
    <location>
        <begin position="603"/>
        <end position="659"/>
    </location>
</feature>
<feature type="chain" id="PRO_5039924261" evidence="11">
    <location>
        <begin position="29"/>
        <end position="1677"/>
    </location>
</feature>
<evidence type="ECO:0000256" key="5">
    <source>
        <dbReference type="ARBA" id="ARBA00022989"/>
    </source>
</evidence>
<dbReference type="PROSITE" id="PS50092">
    <property type="entry name" value="TSP1"/>
    <property type="match status" value="12"/>
</dbReference>
<organism evidence="14 15">
    <name type="scientific">Branchiostoma floridae</name>
    <name type="common">Florida lancelet</name>
    <name type="synonym">Amphioxus</name>
    <dbReference type="NCBI Taxonomy" id="7739"/>
    <lineage>
        <taxon>Eukaryota</taxon>
        <taxon>Metazoa</taxon>
        <taxon>Chordata</taxon>
        <taxon>Cephalochordata</taxon>
        <taxon>Leptocardii</taxon>
        <taxon>Amphioxiformes</taxon>
        <taxon>Branchiostomatidae</taxon>
        <taxon>Branchiostoma</taxon>
    </lineage>
</organism>
<dbReference type="OMA" id="WGPCSEN"/>
<feature type="compositionally biased region" description="Basic and acidic residues" evidence="9">
    <location>
        <begin position="252"/>
        <end position="271"/>
    </location>
</feature>
<dbReference type="Pfam" id="PF23308">
    <property type="entry name" value="TSP1_TSH7A-B_C"/>
    <property type="match status" value="1"/>
</dbReference>
<dbReference type="InterPro" id="IPR000884">
    <property type="entry name" value="TSP1_rpt"/>
</dbReference>
<feature type="region of interest" description="Disordered" evidence="9">
    <location>
        <begin position="252"/>
        <end position="292"/>
    </location>
</feature>
<dbReference type="FunFam" id="2.20.100.10:FF:000193">
    <property type="entry name" value="Uncharacterized protein"/>
    <property type="match status" value="1"/>
</dbReference>
<dbReference type="Pfam" id="PF19030">
    <property type="entry name" value="TSP1_ADAMTS"/>
    <property type="match status" value="4"/>
</dbReference>
<dbReference type="Gene3D" id="2.20.100.10">
    <property type="entry name" value="Thrombospondin type-1 (TSP1) repeat"/>
    <property type="match status" value="9"/>
</dbReference>
<feature type="domain" description="Spondin-like TSP1" evidence="12">
    <location>
        <begin position="1248"/>
        <end position="1303"/>
    </location>
</feature>
<keyword evidence="3 11" id="KW-0732">Signal</keyword>
<accession>A0A9J7MGI3</accession>
<evidence type="ECO:0000256" key="8">
    <source>
        <dbReference type="ARBA" id="ARBA00023180"/>
    </source>
</evidence>
<dbReference type="GO" id="GO:0005886">
    <property type="term" value="C:plasma membrane"/>
    <property type="evidence" value="ECO:0000318"/>
    <property type="project" value="GO_Central"/>
</dbReference>
<dbReference type="Proteomes" id="UP000001554">
    <property type="component" value="Chromosome 16"/>
</dbReference>
<dbReference type="Pfam" id="PF00090">
    <property type="entry name" value="TSP_1"/>
    <property type="match status" value="1"/>
</dbReference>
<evidence type="ECO:0000259" key="12">
    <source>
        <dbReference type="Pfam" id="PF19028"/>
    </source>
</evidence>
<protein>
    <submittedName>
        <fullName evidence="15">Thrombospondin type-1 domain-containing protein 7B-like</fullName>
    </submittedName>
</protein>
<dbReference type="KEGG" id="bfo:118432787"/>
<feature type="region of interest" description="Disordered" evidence="9">
    <location>
        <begin position="1590"/>
        <end position="1655"/>
    </location>
</feature>
<evidence type="ECO:0000256" key="1">
    <source>
        <dbReference type="ARBA" id="ARBA00004479"/>
    </source>
</evidence>
<keyword evidence="7" id="KW-1015">Disulfide bond</keyword>
<feature type="compositionally biased region" description="Low complexity" evidence="9">
    <location>
        <begin position="1603"/>
        <end position="1627"/>
    </location>
</feature>
<evidence type="ECO:0000259" key="13">
    <source>
        <dbReference type="Pfam" id="PF23308"/>
    </source>
</evidence>
<dbReference type="Pfam" id="PF19028">
    <property type="entry name" value="TSP1_spondin"/>
    <property type="match status" value="7"/>
</dbReference>
<dbReference type="OrthoDB" id="5814848at2759"/>
<feature type="transmembrane region" description="Helical" evidence="10">
    <location>
        <begin position="1558"/>
        <end position="1582"/>
    </location>
</feature>
<evidence type="ECO:0000256" key="11">
    <source>
        <dbReference type="SAM" id="SignalP"/>
    </source>
</evidence>
<evidence type="ECO:0000313" key="14">
    <source>
        <dbReference type="Proteomes" id="UP000001554"/>
    </source>
</evidence>